<proteinExistence type="predicted"/>
<feature type="transmembrane region" description="Helical" evidence="1">
    <location>
        <begin position="50"/>
        <end position="71"/>
    </location>
</feature>
<dbReference type="KEGG" id="lbi:LEPBI_I0131"/>
<dbReference type="RefSeq" id="WP_012387167.1">
    <property type="nucleotide sequence ID" value="NC_010602.1"/>
</dbReference>
<dbReference type="BioCyc" id="LBIF456481:LEPBI_RS00655-MONOMER"/>
<keyword evidence="1" id="KW-0472">Membrane</keyword>
<sequence>MPEQNLEKKIKPVSMILGISIFLFGVLKFVDPFKGWYSAQITFSGLPTPAYWFGIVSEILVGLAFLIPFLLKGNPIIGPHKRTILSLASVSIIMIMLVATYVHLQPAVPSDVLPLKIKPPLIPGAFAFLGIYNLYHLQKNKG</sequence>
<dbReference type="AlphaFoldDB" id="B0SJW9"/>
<protein>
    <recommendedName>
        <fullName evidence="4">DoxX family protein</fullName>
    </recommendedName>
</protein>
<accession>B0SJW9</accession>
<keyword evidence="1" id="KW-1133">Transmembrane helix</keyword>
<gene>
    <name evidence="2" type="ordered locus">LEPBI_I0131</name>
</gene>
<feature type="transmembrane region" description="Helical" evidence="1">
    <location>
        <begin position="121"/>
        <end position="137"/>
    </location>
</feature>
<feature type="transmembrane region" description="Helical" evidence="1">
    <location>
        <begin position="12"/>
        <end position="30"/>
    </location>
</feature>
<reference evidence="2 3" key="1">
    <citation type="journal article" date="2008" name="PLoS ONE">
        <title>Genome sequence of the saprophyte Leptospira biflexa provides insights into the evolution of Leptospira and the pathogenesis of leptospirosis.</title>
        <authorList>
            <person name="Picardeau M."/>
            <person name="Bulach D.M."/>
            <person name="Bouchier C."/>
            <person name="Zuerner R.L."/>
            <person name="Zidane N."/>
            <person name="Wilson P.J."/>
            <person name="Creno S."/>
            <person name="Kuczek E.S."/>
            <person name="Bommezzadri S."/>
            <person name="Davis J.C."/>
            <person name="McGrath A."/>
            <person name="Johnson M.J."/>
            <person name="Boursaux-Eude C."/>
            <person name="Seemann T."/>
            <person name="Rouy Z."/>
            <person name="Coppel R.L."/>
            <person name="Rood J.I."/>
            <person name="Lajus A."/>
            <person name="Davies J.K."/>
            <person name="Medigue C."/>
            <person name="Adler B."/>
        </authorList>
    </citation>
    <scope>NUCLEOTIDE SEQUENCE [LARGE SCALE GENOMIC DNA]</scope>
    <source>
        <strain evidence="3">Patoc 1 / ATCC 23582 / Paris</strain>
    </source>
</reference>
<organism evidence="2 3">
    <name type="scientific">Leptospira biflexa serovar Patoc (strain Patoc 1 / ATCC 23582 / Paris)</name>
    <dbReference type="NCBI Taxonomy" id="456481"/>
    <lineage>
        <taxon>Bacteria</taxon>
        <taxon>Pseudomonadati</taxon>
        <taxon>Spirochaetota</taxon>
        <taxon>Spirochaetia</taxon>
        <taxon>Leptospirales</taxon>
        <taxon>Leptospiraceae</taxon>
        <taxon>Leptospira</taxon>
    </lineage>
</organism>
<keyword evidence="3" id="KW-1185">Reference proteome</keyword>
<evidence type="ECO:0008006" key="4">
    <source>
        <dbReference type="Google" id="ProtNLM"/>
    </source>
</evidence>
<name>B0SJW9_LEPBP</name>
<dbReference type="HOGENOM" id="CLU_133326_0_0_12"/>
<evidence type="ECO:0000313" key="3">
    <source>
        <dbReference type="Proteomes" id="UP000001847"/>
    </source>
</evidence>
<feature type="transmembrane region" description="Helical" evidence="1">
    <location>
        <begin position="83"/>
        <end position="101"/>
    </location>
</feature>
<dbReference type="OrthoDB" id="4731268at2"/>
<dbReference type="EMBL" id="CP000786">
    <property type="protein sequence ID" value="ABZ96277.1"/>
    <property type="molecule type" value="Genomic_DNA"/>
</dbReference>
<dbReference type="Proteomes" id="UP000001847">
    <property type="component" value="Chromosome I"/>
</dbReference>
<keyword evidence="1" id="KW-0812">Transmembrane</keyword>
<evidence type="ECO:0000313" key="2">
    <source>
        <dbReference type="EMBL" id="ABZ96277.1"/>
    </source>
</evidence>
<evidence type="ECO:0000256" key="1">
    <source>
        <dbReference type="SAM" id="Phobius"/>
    </source>
</evidence>